<protein>
    <submittedName>
        <fullName evidence="2">Glutamate rich 1</fullName>
    </submittedName>
</protein>
<dbReference type="Ensembl" id="ENSPNAT00000026525.2">
    <property type="protein sequence ID" value="ENSPNAP00000034565.1"/>
    <property type="gene ID" value="ENSPNAG00000023927.2"/>
</dbReference>
<evidence type="ECO:0000313" key="3">
    <source>
        <dbReference type="Proteomes" id="UP001501920"/>
    </source>
</evidence>
<feature type="region of interest" description="Disordered" evidence="1">
    <location>
        <begin position="20"/>
        <end position="214"/>
    </location>
</feature>
<feature type="compositionally biased region" description="Basic residues" evidence="1">
    <location>
        <begin position="165"/>
        <end position="178"/>
    </location>
</feature>
<dbReference type="RefSeq" id="XP_017563294.1">
    <property type="nucleotide sequence ID" value="XM_017707805.2"/>
</dbReference>
<reference evidence="2" key="3">
    <citation type="submission" date="2025-09" db="UniProtKB">
        <authorList>
            <consortium name="Ensembl"/>
        </authorList>
    </citation>
    <scope>IDENTIFICATION</scope>
</reference>
<reference evidence="2 3" key="1">
    <citation type="submission" date="2020-10" db="EMBL/GenBank/DDBJ databases">
        <title>Pygocentrus nattereri (red-bellied piranha) genome, fPygNat1, primary haplotype.</title>
        <authorList>
            <person name="Myers G."/>
            <person name="Meyer A."/>
            <person name="Karagic N."/>
            <person name="Pippel M."/>
            <person name="Winkler S."/>
            <person name="Tracey A."/>
            <person name="Wood J."/>
            <person name="Formenti G."/>
            <person name="Howe K."/>
            <person name="Fedrigo O."/>
            <person name="Jarvis E.D."/>
        </authorList>
    </citation>
    <scope>NUCLEOTIDE SEQUENCE [LARGE SCALE GENOMIC DNA]</scope>
</reference>
<name>A0A3B4EFE6_PYGNA</name>
<feature type="compositionally biased region" description="Basic and acidic residues" evidence="1">
    <location>
        <begin position="145"/>
        <end position="164"/>
    </location>
</feature>
<feature type="compositionally biased region" description="Acidic residues" evidence="1">
    <location>
        <begin position="96"/>
        <end position="105"/>
    </location>
</feature>
<accession>A0A3B4EFE6</accession>
<dbReference type="STRING" id="42514.ENSPNAP00000034565"/>
<proteinExistence type="predicted"/>
<evidence type="ECO:0000313" key="2">
    <source>
        <dbReference type="Ensembl" id="ENSPNAP00000034565.1"/>
    </source>
</evidence>
<organism evidence="2 3">
    <name type="scientific">Pygocentrus nattereri</name>
    <name type="common">Red-bellied piranha</name>
    <dbReference type="NCBI Taxonomy" id="42514"/>
    <lineage>
        <taxon>Eukaryota</taxon>
        <taxon>Metazoa</taxon>
        <taxon>Chordata</taxon>
        <taxon>Craniata</taxon>
        <taxon>Vertebrata</taxon>
        <taxon>Euteleostomi</taxon>
        <taxon>Actinopterygii</taxon>
        <taxon>Neopterygii</taxon>
        <taxon>Teleostei</taxon>
        <taxon>Ostariophysi</taxon>
        <taxon>Characiformes</taxon>
        <taxon>Characoidei</taxon>
        <taxon>Pygocentrus</taxon>
    </lineage>
</organism>
<feature type="compositionally biased region" description="Basic residues" evidence="1">
    <location>
        <begin position="110"/>
        <end position="120"/>
    </location>
</feature>
<dbReference type="PANTHER" id="PTHR22444">
    <property type="entry name" value="GLUTAMATE-RICH PROTEIN 1"/>
    <property type="match status" value="1"/>
</dbReference>
<dbReference type="Proteomes" id="UP001501920">
    <property type="component" value="Chromosome 10"/>
</dbReference>
<dbReference type="InterPro" id="IPR026719">
    <property type="entry name" value="ERICH1"/>
</dbReference>
<dbReference type="PANTHER" id="PTHR22444:SF1">
    <property type="entry name" value="GLUTAMATE-RICH PROTEIN 1"/>
    <property type="match status" value="1"/>
</dbReference>
<feature type="compositionally biased region" description="Acidic residues" evidence="1">
    <location>
        <begin position="201"/>
        <end position="210"/>
    </location>
</feature>
<evidence type="ECO:0000256" key="1">
    <source>
        <dbReference type="SAM" id="MobiDB-lite"/>
    </source>
</evidence>
<sequence length="324" mass="36066">MSLRKDVFQAKVLQRLYPAAPKAEVLDSTAHSPEPASAPRRVKEKPNKETGSIGVSDLVGKKVYTVLPPPEDYRLTSGGENPEPISAADGTAVDLSDSEDSEAPEDEGHVRKRRKRRRKRKADDAGAGRTSTPPQEGAQGQAEEAEGKNGQKLEVFESQKERLSKSKKRKMKKKRQREKLRSLGLAPQSRPLEFTYRQNEGEEEEEENDEGNSQKVEEVLDFLRTTWDIYLSDQSCTAGKSSLSLSTAESLFTCLSEGMAPPAAVSGLCILRALLCQRDVEQLNKALQEFSHTSTLTTDETVLVCTLFHYWITEVLPMQTEKKT</sequence>
<reference evidence="2" key="2">
    <citation type="submission" date="2025-08" db="UniProtKB">
        <authorList>
            <consortium name="Ensembl"/>
        </authorList>
    </citation>
    <scope>IDENTIFICATION</scope>
</reference>
<dbReference type="GeneID" id="108433325"/>
<dbReference type="OMA" id="YWITEIL"/>
<keyword evidence="3" id="KW-1185">Reference proteome</keyword>
<dbReference type="OrthoDB" id="6151351at2759"/>
<dbReference type="GeneTree" id="ENSGT00390000005606"/>
<dbReference type="AlphaFoldDB" id="A0A3B4EFE6"/>